<proteinExistence type="predicted"/>
<evidence type="ECO:0000256" key="3">
    <source>
        <dbReference type="SAM" id="Phobius"/>
    </source>
</evidence>
<dbReference type="Pfam" id="PF00954">
    <property type="entry name" value="S_locus_glycop"/>
    <property type="match status" value="1"/>
</dbReference>
<dbReference type="InterPro" id="IPR000858">
    <property type="entry name" value="S_locus_glycoprot_dom"/>
</dbReference>
<keyword evidence="2" id="KW-1015">Disulfide bond</keyword>
<evidence type="ECO:0000256" key="2">
    <source>
        <dbReference type="ARBA" id="ARBA00023157"/>
    </source>
</evidence>
<comment type="caution">
    <text evidence="5">The sequence shown here is derived from an EMBL/GenBank/DDBJ whole genome shotgun (WGS) entry which is preliminary data.</text>
</comment>
<keyword evidence="6" id="KW-1185">Reference proteome</keyword>
<dbReference type="Proteomes" id="UP001642360">
    <property type="component" value="Unassembled WGS sequence"/>
</dbReference>
<accession>A0ABC8TRP6</accession>
<feature type="domain" description="S-locus glycoprotein" evidence="4">
    <location>
        <begin position="77"/>
        <end position="168"/>
    </location>
</feature>
<keyword evidence="3" id="KW-1133">Transmembrane helix</keyword>
<evidence type="ECO:0000313" key="6">
    <source>
        <dbReference type="Proteomes" id="UP001642360"/>
    </source>
</evidence>
<dbReference type="AlphaFoldDB" id="A0ABC8TRP6"/>
<sequence>GDLIGSSNVSNPAANSSAQLLDTGSLVLRDNSGERIIWEKFSKAFRLILQKMRIASPLGQAFEHPTTFVWNGGRPYWRSGPWNGQNFIGIPTMDSSYLAGFTLVDDTRRNRFSSSYTYQLICPIYIYLLLNSEGDLQKNWCLVGKEEWEVAWSAIEHECDVYGKCGPLESVIHWSHQFVPLRDLGPKHMDEWSQGNWSSGCIRKTTLQCERNKTVNEVGKEDGFLKLQAMKALDVCNGGSLLDIQKLPRGAVDLYIRVAYSELDEGKNIKVKLAVIISIGSVAIAICTYISWRWIAKLRGRKQKPEAHPDDPTESMLRDKTHLIKLEELPLFSFENLAKATDNFHGANKLGQGGFGPVYKVMVVYLGLHGILNHMQLI</sequence>
<reference evidence="5 6" key="1">
    <citation type="submission" date="2024-02" db="EMBL/GenBank/DDBJ databases">
        <authorList>
            <person name="Vignale AGUSTIN F."/>
            <person name="Sosa J E."/>
            <person name="Modenutti C."/>
        </authorList>
    </citation>
    <scope>NUCLEOTIDE SEQUENCE [LARGE SCALE GENOMIC DNA]</scope>
</reference>
<feature type="non-terminal residue" evidence="5">
    <location>
        <position position="1"/>
    </location>
</feature>
<keyword evidence="1" id="KW-0732">Signal</keyword>
<feature type="transmembrane region" description="Helical" evidence="3">
    <location>
        <begin position="273"/>
        <end position="295"/>
    </location>
</feature>
<dbReference type="PANTHER" id="PTHR32444:SF198">
    <property type="entry name" value="BULB-TYPE LECTIN DOMAIN-CONTAINING PROTEIN"/>
    <property type="match status" value="1"/>
</dbReference>
<dbReference type="SUPFAM" id="SSF51110">
    <property type="entry name" value="alpha-D-mannose-specific plant lectins"/>
    <property type="match status" value="1"/>
</dbReference>
<keyword evidence="3" id="KW-0812">Transmembrane</keyword>
<evidence type="ECO:0000259" key="4">
    <source>
        <dbReference type="Pfam" id="PF00954"/>
    </source>
</evidence>
<name>A0ABC8TRP6_9AQUA</name>
<keyword evidence="3" id="KW-0472">Membrane</keyword>
<dbReference type="InterPro" id="IPR036426">
    <property type="entry name" value="Bulb-type_lectin_dom_sf"/>
</dbReference>
<dbReference type="PANTHER" id="PTHR32444">
    <property type="entry name" value="BULB-TYPE LECTIN DOMAIN-CONTAINING PROTEIN"/>
    <property type="match status" value="1"/>
</dbReference>
<dbReference type="SUPFAM" id="SSF56112">
    <property type="entry name" value="Protein kinase-like (PK-like)"/>
    <property type="match status" value="1"/>
</dbReference>
<dbReference type="EMBL" id="CAUOFW020005916">
    <property type="protein sequence ID" value="CAK9172100.1"/>
    <property type="molecule type" value="Genomic_DNA"/>
</dbReference>
<dbReference type="Gene3D" id="3.30.200.20">
    <property type="entry name" value="Phosphorylase Kinase, domain 1"/>
    <property type="match status" value="1"/>
</dbReference>
<dbReference type="InterPro" id="IPR011009">
    <property type="entry name" value="Kinase-like_dom_sf"/>
</dbReference>
<evidence type="ECO:0000313" key="5">
    <source>
        <dbReference type="EMBL" id="CAK9172100.1"/>
    </source>
</evidence>
<organism evidence="5 6">
    <name type="scientific">Ilex paraguariensis</name>
    <name type="common">yerba mate</name>
    <dbReference type="NCBI Taxonomy" id="185542"/>
    <lineage>
        <taxon>Eukaryota</taxon>
        <taxon>Viridiplantae</taxon>
        <taxon>Streptophyta</taxon>
        <taxon>Embryophyta</taxon>
        <taxon>Tracheophyta</taxon>
        <taxon>Spermatophyta</taxon>
        <taxon>Magnoliopsida</taxon>
        <taxon>eudicotyledons</taxon>
        <taxon>Gunneridae</taxon>
        <taxon>Pentapetalae</taxon>
        <taxon>asterids</taxon>
        <taxon>campanulids</taxon>
        <taxon>Aquifoliales</taxon>
        <taxon>Aquifoliaceae</taxon>
        <taxon>Ilex</taxon>
    </lineage>
</organism>
<evidence type="ECO:0000256" key="1">
    <source>
        <dbReference type="ARBA" id="ARBA00022729"/>
    </source>
</evidence>
<protein>
    <recommendedName>
        <fullName evidence="4">S-locus glycoprotein domain-containing protein</fullName>
    </recommendedName>
</protein>
<gene>
    <name evidence="5" type="ORF">ILEXP_LOCUS41730</name>
</gene>